<feature type="region of interest" description="Disordered" evidence="1">
    <location>
        <begin position="1"/>
        <end position="30"/>
    </location>
</feature>
<evidence type="ECO:0000313" key="2">
    <source>
        <dbReference type="EMBL" id="KAF1983426.1"/>
    </source>
</evidence>
<evidence type="ECO:0000256" key="1">
    <source>
        <dbReference type="SAM" id="MobiDB-lite"/>
    </source>
</evidence>
<proteinExistence type="predicted"/>
<dbReference type="Proteomes" id="UP000800041">
    <property type="component" value="Unassembled WGS sequence"/>
</dbReference>
<organism evidence="2 3">
    <name type="scientific">Aulographum hederae CBS 113979</name>
    <dbReference type="NCBI Taxonomy" id="1176131"/>
    <lineage>
        <taxon>Eukaryota</taxon>
        <taxon>Fungi</taxon>
        <taxon>Dikarya</taxon>
        <taxon>Ascomycota</taxon>
        <taxon>Pezizomycotina</taxon>
        <taxon>Dothideomycetes</taxon>
        <taxon>Pleosporomycetidae</taxon>
        <taxon>Aulographales</taxon>
        <taxon>Aulographaceae</taxon>
    </lineage>
</organism>
<keyword evidence="3" id="KW-1185">Reference proteome</keyword>
<dbReference type="AlphaFoldDB" id="A0A6G1GR28"/>
<reference evidence="2" key="1">
    <citation type="journal article" date="2020" name="Stud. Mycol.">
        <title>101 Dothideomycetes genomes: a test case for predicting lifestyles and emergence of pathogens.</title>
        <authorList>
            <person name="Haridas S."/>
            <person name="Albert R."/>
            <person name="Binder M."/>
            <person name="Bloem J."/>
            <person name="Labutti K."/>
            <person name="Salamov A."/>
            <person name="Andreopoulos B."/>
            <person name="Baker S."/>
            <person name="Barry K."/>
            <person name="Bills G."/>
            <person name="Bluhm B."/>
            <person name="Cannon C."/>
            <person name="Castanera R."/>
            <person name="Culley D."/>
            <person name="Daum C."/>
            <person name="Ezra D."/>
            <person name="Gonzalez J."/>
            <person name="Henrissat B."/>
            <person name="Kuo A."/>
            <person name="Liang C."/>
            <person name="Lipzen A."/>
            <person name="Lutzoni F."/>
            <person name="Magnuson J."/>
            <person name="Mondo S."/>
            <person name="Nolan M."/>
            <person name="Ohm R."/>
            <person name="Pangilinan J."/>
            <person name="Park H.-J."/>
            <person name="Ramirez L."/>
            <person name="Alfaro M."/>
            <person name="Sun H."/>
            <person name="Tritt A."/>
            <person name="Yoshinaga Y."/>
            <person name="Zwiers L.-H."/>
            <person name="Turgeon B."/>
            <person name="Goodwin S."/>
            <person name="Spatafora J."/>
            <person name="Crous P."/>
            <person name="Grigoriev I."/>
        </authorList>
    </citation>
    <scope>NUCLEOTIDE SEQUENCE</scope>
    <source>
        <strain evidence="2">CBS 113979</strain>
    </source>
</reference>
<sequence>MPSQGTQTNTPSHGPSRPQSGIQNQDRPPAYTTIASDHQLHQPVDTELAASTERLRQFLEYNLLVSYGLGPCRLCETVAAHWFQIMRLPRRSSWKKLSPGQKSIAEAQCKNLYRPDDEYWGGI</sequence>
<gene>
    <name evidence="2" type="ORF">K402DRAFT_396664</name>
</gene>
<evidence type="ECO:0000313" key="3">
    <source>
        <dbReference type="Proteomes" id="UP000800041"/>
    </source>
</evidence>
<name>A0A6G1GR28_9PEZI</name>
<protein>
    <submittedName>
        <fullName evidence="2">Uncharacterized protein</fullName>
    </submittedName>
</protein>
<accession>A0A6G1GR28</accession>
<dbReference type="EMBL" id="ML977175">
    <property type="protein sequence ID" value="KAF1983426.1"/>
    <property type="molecule type" value="Genomic_DNA"/>
</dbReference>
<feature type="compositionally biased region" description="Polar residues" evidence="1">
    <location>
        <begin position="1"/>
        <end position="26"/>
    </location>
</feature>